<dbReference type="Proteomes" id="UP000295066">
    <property type="component" value="Unassembled WGS sequence"/>
</dbReference>
<reference evidence="1 2" key="1">
    <citation type="submission" date="2019-03" db="EMBL/GenBank/DDBJ databases">
        <title>Genomic Encyclopedia of Type Strains, Phase IV (KMG-IV): sequencing the most valuable type-strain genomes for metagenomic binning, comparative biology and taxonomic classification.</title>
        <authorList>
            <person name="Goeker M."/>
        </authorList>
    </citation>
    <scope>NUCLEOTIDE SEQUENCE [LARGE SCALE GENOMIC DNA]</scope>
    <source>
        <strain evidence="1 2">DSM 25964</strain>
    </source>
</reference>
<dbReference type="OrthoDB" id="7345433at2"/>
<proteinExistence type="predicted"/>
<sequence>MFRPCFANPSEIQRFLDSIPYNAVEECKPPARVYSEKSAHCFEGALFAAACLRELGYPPLLVDLRAWNDDDHVIAVFRERGCWGAVAKSNFTTLRFREPVYRSLRELAMSYFDFYFNTLGQKTLRAYSRPLKLERYDGRGWADGEEDLEYIADGFNLLPYYPLLSEEQAAALSPVPDHLLQAGLAGSNPAGLYVPKE</sequence>
<gene>
    <name evidence="1" type="ORF">C8D99_13117</name>
</gene>
<protein>
    <recommendedName>
        <fullName evidence="3">Transglutaminase superfamily protein</fullName>
    </recommendedName>
</protein>
<organism evidence="1 2">
    <name type="scientific">Aminivibrio pyruvatiphilus</name>
    <dbReference type="NCBI Taxonomy" id="1005740"/>
    <lineage>
        <taxon>Bacteria</taxon>
        <taxon>Thermotogati</taxon>
        <taxon>Synergistota</taxon>
        <taxon>Synergistia</taxon>
        <taxon>Synergistales</taxon>
        <taxon>Aminobacteriaceae</taxon>
        <taxon>Aminivibrio</taxon>
    </lineage>
</organism>
<dbReference type="AlphaFoldDB" id="A0A4V3HFH4"/>
<dbReference type="EMBL" id="SORI01000031">
    <property type="protein sequence ID" value="TDY53185.1"/>
    <property type="molecule type" value="Genomic_DNA"/>
</dbReference>
<keyword evidence="2" id="KW-1185">Reference proteome</keyword>
<evidence type="ECO:0008006" key="3">
    <source>
        <dbReference type="Google" id="ProtNLM"/>
    </source>
</evidence>
<dbReference type="RefSeq" id="WP_133959159.1">
    <property type="nucleotide sequence ID" value="NZ_SORI01000031.1"/>
</dbReference>
<accession>A0A4V3HFH4</accession>
<evidence type="ECO:0000313" key="2">
    <source>
        <dbReference type="Proteomes" id="UP000295066"/>
    </source>
</evidence>
<comment type="caution">
    <text evidence="1">The sequence shown here is derived from an EMBL/GenBank/DDBJ whole genome shotgun (WGS) entry which is preliminary data.</text>
</comment>
<name>A0A4V3HFH4_9BACT</name>
<evidence type="ECO:0000313" key="1">
    <source>
        <dbReference type="EMBL" id="TDY53185.1"/>
    </source>
</evidence>